<evidence type="ECO:0000313" key="1">
    <source>
        <dbReference type="EMBL" id="EWM25272.1"/>
    </source>
</evidence>
<comment type="caution">
    <text evidence="1">The sequence shown here is derived from an EMBL/GenBank/DDBJ whole genome shotgun (WGS) entry which is preliminary data.</text>
</comment>
<dbReference type="AlphaFoldDB" id="W7TGN2"/>
<dbReference type="Proteomes" id="UP000019335">
    <property type="component" value="Chromosome 11"/>
</dbReference>
<name>W7TGN2_9STRA</name>
<sequence length="157" mass="17779">MGVPWRGNSAYAACRNKEQRNRYSSEFPSARRISLAAHERRTLPEAEKLLVMVSSLPSKREHFKGRKLRHRKRSSEPLSLDISNKTAVFQHDCVQTYSKSGADKADIDGKINLLGLEGQALPPLCHEIGTIMSTCATEMQETFMWVRDAARHGRKKL</sequence>
<gene>
    <name evidence="1" type="ORF">Naga_100473g2</name>
</gene>
<reference evidence="1 2" key="1">
    <citation type="journal article" date="2014" name="Mol. Plant">
        <title>Chromosome Scale Genome Assembly and Transcriptome Profiling of Nannochloropsis gaditana in Nitrogen Depletion.</title>
        <authorList>
            <person name="Corteggiani Carpinelli E."/>
            <person name="Telatin A."/>
            <person name="Vitulo N."/>
            <person name="Forcato C."/>
            <person name="D'Angelo M."/>
            <person name="Schiavon R."/>
            <person name="Vezzi A."/>
            <person name="Giacometti G.M."/>
            <person name="Morosinotto T."/>
            <person name="Valle G."/>
        </authorList>
    </citation>
    <scope>NUCLEOTIDE SEQUENCE [LARGE SCALE GENOMIC DNA]</scope>
    <source>
        <strain evidence="1 2">B-31</strain>
    </source>
</reference>
<proteinExistence type="predicted"/>
<protein>
    <submittedName>
        <fullName evidence="1">Uncharacterized protein</fullName>
    </submittedName>
</protein>
<evidence type="ECO:0000313" key="2">
    <source>
        <dbReference type="Proteomes" id="UP000019335"/>
    </source>
</evidence>
<keyword evidence="2" id="KW-1185">Reference proteome</keyword>
<dbReference type="EMBL" id="AZIL01000967">
    <property type="protein sequence ID" value="EWM25272.1"/>
    <property type="molecule type" value="Genomic_DNA"/>
</dbReference>
<accession>W7TGN2</accession>
<organism evidence="1 2">
    <name type="scientific">Nannochloropsis gaditana</name>
    <dbReference type="NCBI Taxonomy" id="72520"/>
    <lineage>
        <taxon>Eukaryota</taxon>
        <taxon>Sar</taxon>
        <taxon>Stramenopiles</taxon>
        <taxon>Ochrophyta</taxon>
        <taxon>Eustigmatophyceae</taxon>
        <taxon>Eustigmatales</taxon>
        <taxon>Monodopsidaceae</taxon>
        <taxon>Nannochloropsis</taxon>
    </lineage>
</organism>